<evidence type="ECO:0000313" key="8">
    <source>
        <dbReference type="Proteomes" id="UP000765509"/>
    </source>
</evidence>
<keyword evidence="4 5" id="KW-0472">Membrane</keyword>
<gene>
    <name evidence="7" type="ORF">O181_071778</name>
</gene>
<feature type="transmembrane region" description="Helical" evidence="5">
    <location>
        <begin position="455"/>
        <end position="476"/>
    </location>
</feature>
<evidence type="ECO:0000256" key="2">
    <source>
        <dbReference type="ARBA" id="ARBA00022692"/>
    </source>
</evidence>
<proteinExistence type="predicted"/>
<dbReference type="SUPFAM" id="SSF103473">
    <property type="entry name" value="MFS general substrate transporter"/>
    <property type="match status" value="1"/>
</dbReference>
<feature type="transmembrane region" description="Helical" evidence="5">
    <location>
        <begin position="304"/>
        <end position="329"/>
    </location>
</feature>
<feature type="transmembrane region" description="Helical" evidence="5">
    <location>
        <begin position="83"/>
        <end position="105"/>
    </location>
</feature>
<dbReference type="PROSITE" id="PS50850">
    <property type="entry name" value="MFS"/>
    <property type="match status" value="1"/>
</dbReference>
<feature type="transmembrane region" description="Helical" evidence="5">
    <location>
        <begin position="125"/>
        <end position="144"/>
    </location>
</feature>
<feature type="domain" description="Major facilitator superfamily (MFS) profile" evidence="6">
    <location>
        <begin position="82"/>
        <end position="509"/>
    </location>
</feature>
<evidence type="ECO:0000256" key="3">
    <source>
        <dbReference type="ARBA" id="ARBA00022989"/>
    </source>
</evidence>
<evidence type="ECO:0000259" key="6">
    <source>
        <dbReference type="PROSITE" id="PS50850"/>
    </source>
</evidence>
<feature type="transmembrane region" description="Helical" evidence="5">
    <location>
        <begin position="392"/>
        <end position="412"/>
    </location>
</feature>
<dbReference type="EMBL" id="AVOT02037380">
    <property type="protein sequence ID" value="MBW0532063.1"/>
    <property type="molecule type" value="Genomic_DNA"/>
</dbReference>
<dbReference type="InterPro" id="IPR011701">
    <property type="entry name" value="MFS"/>
</dbReference>
<keyword evidence="8" id="KW-1185">Reference proteome</keyword>
<comment type="caution">
    <text evidence="7">The sequence shown here is derived from an EMBL/GenBank/DDBJ whole genome shotgun (WGS) entry which is preliminary data.</text>
</comment>
<feature type="transmembrane region" description="Helical" evidence="5">
    <location>
        <begin position="241"/>
        <end position="259"/>
    </location>
</feature>
<evidence type="ECO:0000256" key="5">
    <source>
        <dbReference type="SAM" id="Phobius"/>
    </source>
</evidence>
<feature type="transmembrane region" description="Helical" evidence="5">
    <location>
        <begin position="482"/>
        <end position="506"/>
    </location>
</feature>
<comment type="subcellular location">
    <subcellularLocation>
        <location evidence="1">Membrane</location>
        <topology evidence="1">Multi-pass membrane protein</topology>
    </subcellularLocation>
</comment>
<dbReference type="Pfam" id="PF07690">
    <property type="entry name" value="MFS_1"/>
    <property type="match status" value="1"/>
</dbReference>
<dbReference type="GO" id="GO:0022857">
    <property type="term" value="F:transmembrane transporter activity"/>
    <property type="evidence" value="ECO:0007669"/>
    <property type="project" value="InterPro"/>
</dbReference>
<evidence type="ECO:0000313" key="7">
    <source>
        <dbReference type="EMBL" id="MBW0532063.1"/>
    </source>
</evidence>
<feature type="transmembrane region" description="Helical" evidence="5">
    <location>
        <begin position="180"/>
        <end position="203"/>
    </location>
</feature>
<dbReference type="AlphaFoldDB" id="A0A9Q3F664"/>
<organism evidence="7 8">
    <name type="scientific">Austropuccinia psidii MF-1</name>
    <dbReference type="NCBI Taxonomy" id="1389203"/>
    <lineage>
        <taxon>Eukaryota</taxon>
        <taxon>Fungi</taxon>
        <taxon>Dikarya</taxon>
        <taxon>Basidiomycota</taxon>
        <taxon>Pucciniomycotina</taxon>
        <taxon>Pucciniomycetes</taxon>
        <taxon>Pucciniales</taxon>
        <taxon>Sphaerophragmiaceae</taxon>
        <taxon>Austropuccinia</taxon>
    </lineage>
</organism>
<dbReference type="InterPro" id="IPR020846">
    <property type="entry name" value="MFS_dom"/>
</dbReference>
<feature type="transmembrane region" description="Helical" evidence="5">
    <location>
        <begin position="349"/>
        <end position="371"/>
    </location>
</feature>
<dbReference type="PANTHER" id="PTHR23502:SF34">
    <property type="entry name" value="PROTEIN HOL1"/>
    <property type="match status" value="1"/>
</dbReference>
<dbReference type="GO" id="GO:0005886">
    <property type="term" value="C:plasma membrane"/>
    <property type="evidence" value="ECO:0007669"/>
    <property type="project" value="TreeGrafter"/>
</dbReference>
<reference evidence="7" key="1">
    <citation type="submission" date="2021-03" db="EMBL/GenBank/DDBJ databases">
        <title>Draft genome sequence of rust myrtle Austropuccinia psidii MF-1, a brazilian biotype.</title>
        <authorList>
            <person name="Quecine M.C."/>
            <person name="Pachon D.M.R."/>
            <person name="Bonatelli M.L."/>
            <person name="Correr F.H."/>
            <person name="Franceschini L.M."/>
            <person name="Leite T.F."/>
            <person name="Margarido G.R.A."/>
            <person name="Almeida C.A."/>
            <person name="Ferrarezi J.A."/>
            <person name="Labate C.A."/>
        </authorList>
    </citation>
    <scope>NUCLEOTIDE SEQUENCE</scope>
    <source>
        <strain evidence="7">MF-1</strain>
    </source>
</reference>
<name>A0A9Q3F664_9BASI</name>
<protein>
    <recommendedName>
        <fullName evidence="6">Major facilitator superfamily (MFS) profile domain-containing protein</fullName>
    </recommendedName>
</protein>
<feature type="transmembrane region" description="Helical" evidence="5">
    <location>
        <begin position="151"/>
        <end position="168"/>
    </location>
</feature>
<dbReference type="InterPro" id="IPR036259">
    <property type="entry name" value="MFS_trans_sf"/>
</dbReference>
<evidence type="ECO:0000256" key="1">
    <source>
        <dbReference type="ARBA" id="ARBA00004141"/>
    </source>
</evidence>
<sequence>MSITKIAHCSVVEPIHQDFSHTPWTDQTSNTDLGQNFFVVSTPQAFANRLGTVRLEENGNFFLSPLPSSDPNDPLYWTKSFKFYILGLSSTILFFTTFITAGIVLTAQQLSDFFSVPNHKVAGLYIYPFLGNFLSLVFLTPLSTKYGRRPFYLSGLVILVVACVWASLARSYHSFLSARLLIGMGHGMFQSMVPLTIVDTFFVIERGFALSIYSAIFSGGAMSGVIVTAFSLHFISYKLTYLVVAIIYIIVLALVLLTFPETAFKRDATSRALAREKLVGLRRLRILNGCFVDENLARLILRPLGFMCFPSVTWSLLVFGCHNGALAAVNVITCRILVKPPYSFSTFQIGTLFIPSLLFVLLAMYISGPLCKHLLRCLTTRNKGIFEPEMRLPALLPTLIISPAAFFLYAAALEYKLHWAWISLALAIFQYSIVSSITIPLAYNLDILKPIAPEVIVATFTGKALITWSMGAHVIHTTQSDGPMKVFCALAAVSFVVLSPIVLFIFEGKKIRRAAIQWRILKWMLWSTDREDYEPVVESTIRNLG</sequence>
<feature type="transmembrane region" description="Helical" evidence="5">
    <location>
        <begin position="210"/>
        <end position="235"/>
    </location>
</feature>
<keyword evidence="3 5" id="KW-1133">Transmembrane helix</keyword>
<keyword evidence="2 5" id="KW-0812">Transmembrane</keyword>
<dbReference type="Proteomes" id="UP000765509">
    <property type="component" value="Unassembled WGS sequence"/>
</dbReference>
<dbReference type="PANTHER" id="PTHR23502">
    <property type="entry name" value="MAJOR FACILITATOR SUPERFAMILY"/>
    <property type="match status" value="1"/>
</dbReference>
<evidence type="ECO:0000256" key="4">
    <source>
        <dbReference type="ARBA" id="ARBA00023136"/>
    </source>
</evidence>
<dbReference type="Gene3D" id="1.20.1250.20">
    <property type="entry name" value="MFS general substrate transporter like domains"/>
    <property type="match status" value="1"/>
</dbReference>
<accession>A0A9Q3F664</accession>
<dbReference type="OrthoDB" id="2495624at2759"/>
<feature type="transmembrane region" description="Helical" evidence="5">
    <location>
        <begin position="418"/>
        <end position="443"/>
    </location>
</feature>